<keyword evidence="4" id="KW-0723">Serine/threonine-protein kinase</keyword>
<feature type="binding site" evidence="3">
    <location>
        <position position="47"/>
    </location>
    <ligand>
        <name>ATP</name>
        <dbReference type="ChEBI" id="CHEBI:30616"/>
    </ligand>
</feature>
<dbReference type="InterPro" id="IPR008271">
    <property type="entry name" value="Ser/Thr_kinase_AS"/>
</dbReference>
<dbReference type="VEuPathDB" id="TrichDB:TRFO_15988"/>
<dbReference type="CDD" id="cd14003">
    <property type="entry name" value="STKc_AMPK-like"/>
    <property type="match status" value="1"/>
</dbReference>
<dbReference type="InterPro" id="IPR000719">
    <property type="entry name" value="Prot_kinase_dom"/>
</dbReference>
<accession>A0A1J4KVK4</accession>
<dbReference type="PROSITE" id="PS50011">
    <property type="entry name" value="PROTEIN_KINASE_DOM"/>
    <property type="match status" value="1"/>
</dbReference>
<dbReference type="FunFam" id="3.30.200.20:FF:000042">
    <property type="entry name" value="Aurora kinase A"/>
    <property type="match status" value="1"/>
</dbReference>
<keyword evidence="2 3" id="KW-0067">ATP-binding</keyword>
<sequence length="403" mass="45350">MEEAPSPPFSCPHTIRDYTLVEVIGSGAFSVVYKAIRQPKSEIFALKIIPKRLLNDEKDQKHLQRELDTMVLLKHENIVQLHDFFADADNFYLVIDFCSGGTLFEALANGIATSTRPAANPRNKNSNPNEFDIPKLRDAQIATLFKQIVSAVGFCHDHDVAHRDLKMQNILVTNFPNVKLADFGLCGYIFNNDKMSTFCGSPCYTAPECLKMTKYDGRKSDIWSLGVILYELSTFEHPWDVDNVPKMISQIQKAQFTIPPDVTPALADLIKSLLRVNPKDRLTCEQILGHPWMKLSPSARRQNPASSSLPPLNRYSVPALTSYKEREKEEKDHGIVSPFLGLNSRLCKTQQFTQITKQTRSRSGGFQTSNTRSSGSFKNINQGQLPSILTKKPIGLPKPRRVD</sequence>
<dbReference type="GeneID" id="94833404"/>
<dbReference type="Pfam" id="PF00069">
    <property type="entry name" value="Pkinase"/>
    <property type="match status" value="1"/>
</dbReference>
<evidence type="ECO:0000256" key="1">
    <source>
        <dbReference type="ARBA" id="ARBA00022741"/>
    </source>
</evidence>
<dbReference type="PANTHER" id="PTHR24348:SF68">
    <property type="entry name" value="SERINE_THREONINE-PROTEIN KINASE ATG1C"/>
    <property type="match status" value="1"/>
</dbReference>
<evidence type="ECO:0000313" key="7">
    <source>
        <dbReference type="EMBL" id="OHT13772.1"/>
    </source>
</evidence>
<comment type="caution">
    <text evidence="7">The sequence shown here is derived from an EMBL/GenBank/DDBJ whole genome shotgun (WGS) entry which is preliminary data.</text>
</comment>
<dbReference type="PROSITE" id="PS00108">
    <property type="entry name" value="PROTEIN_KINASE_ST"/>
    <property type="match status" value="1"/>
</dbReference>
<feature type="domain" description="Protein kinase" evidence="6">
    <location>
        <begin position="18"/>
        <end position="293"/>
    </location>
</feature>
<organism evidence="7 8">
    <name type="scientific">Tritrichomonas foetus</name>
    <dbReference type="NCBI Taxonomy" id="1144522"/>
    <lineage>
        <taxon>Eukaryota</taxon>
        <taxon>Metamonada</taxon>
        <taxon>Parabasalia</taxon>
        <taxon>Tritrichomonadida</taxon>
        <taxon>Tritrichomonadidae</taxon>
        <taxon>Tritrichomonas</taxon>
    </lineage>
</organism>
<evidence type="ECO:0000256" key="4">
    <source>
        <dbReference type="RuleBase" id="RU000304"/>
    </source>
</evidence>
<evidence type="ECO:0000256" key="2">
    <source>
        <dbReference type="ARBA" id="ARBA00022840"/>
    </source>
</evidence>
<dbReference type="Gene3D" id="1.10.510.10">
    <property type="entry name" value="Transferase(Phosphotransferase) domain 1"/>
    <property type="match status" value="1"/>
</dbReference>
<keyword evidence="8" id="KW-1185">Reference proteome</keyword>
<keyword evidence="7" id="KW-0418">Kinase</keyword>
<proteinExistence type="inferred from homology"/>
<dbReference type="PROSITE" id="PS00107">
    <property type="entry name" value="PROTEIN_KINASE_ATP"/>
    <property type="match status" value="1"/>
</dbReference>
<gene>
    <name evidence="7" type="ORF">TRFO_15988</name>
</gene>
<dbReference type="RefSeq" id="XP_068366908.1">
    <property type="nucleotide sequence ID" value="XM_068498700.1"/>
</dbReference>
<dbReference type="SUPFAM" id="SSF56112">
    <property type="entry name" value="Protein kinase-like (PK-like)"/>
    <property type="match status" value="1"/>
</dbReference>
<dbReference type="OrthoDB" id="541276at2759"/>
<evidence type="ECO:0000313" key="8">
    <source>
        <dbReference type="Proteomes" id="UP000179807"/>
    </source>
</evidence>
<keyword evidence="1 3" id="KW-0547">Nucleotide-binding</keyword>
<dbReference type="AlphaFoldDB" id="A0A1J4KVK4"/>
<dbReference type="GO" id="GO:0004674">
    <property type="term" value="F:protein serine/threonine kinase activity"/>
    <property type="evidence" value="ECO:0007669"/>
    <property type="project" value="UniProtKB-KW"/>
</dbReference>
<comment type="similarity">
    <text evidence="4">Belongs to the protein kinase superfamily.</text>
</comment>
<dbReference type="GO" id="GO:0005524">
    <property type="term" value="F:ATP binding"/>
    <property type="evidence" value="ECO:0007669"/>
    <property type="project" value="UniProtKB-UniRule"/>
</dbReference>
<name>A0A1J4KVK4_9EUKA</name>
<dbReference type="SMART" id="SM00220">
    <property type="entry name" value="S_TKc"/>
    <property type="match status" value="1"/>
</dbReference>
<dbReference type="FunFam" id="1.10.510.10:FF:000571">
    <property type="entry name" value="Maternal embryonic leucine zipper kinase"/>
    <property type="match status" value="1"/>
</dbReference>
<dbReference type="PANTHER" id="PTHR24348">
    <property type="entry name" value="SERINE/THREONINE-PROTEIN KINASE UNC-51-RELATED"/>
    <property type="match status" value="1"/>
</dbReference>
<keyword evidence="7" id="KW-0808">Transferase</keyword>
<evidence type="ECO:0000256" key="5">
    <source>
        <dbReference type="SAM" id="MobiDB-lite"/>
    </source>
</evidence>
<dbReference type="InterPro" id="IPR045269">
    <property type="entry name" value="Atg1-like"/>
</dbReference>
<dbReference type="InterPro" id="IPR017441">
    <property type="entry name" value="Protein_kinase_ATP_BS"/>
</dbReference>
<dbReference type="GO" id="GO:0005737">
    <property type="term" value="C:cytoplasm"/>
    <property type="evidence" value="ECO:0007669"/>
    <property type="project" value="TreeGrafter"/>
</dbReference>
<feature type="compositionally biased region" description="Polar residues" evidence="5">
    <location>
        <begin position="361"/>
        <end position="387"/>
    </location>
</feature>
<dbReference type="EMBL" id="MLAK01000476">
    <property type="protein sequence ID" value="OHT13772.1"/>
    <property type="molecule type" value="Genomic_DNA"/>
</dbReference>
<protein>
    <submittedName>
        <fullName evidence="7">CAMK family protein kinase</fullName>
    </submittedName>
</protein>
<reference evidence="7" key="1">
    <citation type="submission" date="2016-10" db="EMBL/GenBank/DDBJ databases">
        <authorList>
            <person name="Benchimol M."/>
            <person name="Almeida L.G."/>
            <person name="Vasconcelos A.T."/>
            <person name="Perreira-Neves A."/>
            <person name="Rosa I.A."/>
            <person name="Tasca T."/>
            <person name="Bogo M.R."/>
            <person name="de Souza W."/>
        </authorList>
    </citation>
    <scope>NUCLEOTIDE SEQUENCE [LARGE SCALE GENOMIC DNA]</scope>
    <source>
        <strain evidence="7">K</strain>
    </source>
</reference>
<evidence type="ECO:0000259" key="6">
    <source>
        <dbReference type="PROSITE" id="PS50011"/>
    </source>
</evidence>
<evidence type="ECO:0000256" key="3">
    <source>
        <dbReference type="PROSITE-ProRule" id="PRU10141"/>
    </source>
</evidence>
<feature type="region of interest" description="Disordered" evidence="5">
    <location>
        <begin position="355"/>
        <end position="403"/>
    </location>
</feature>
<dbReference type="InterPro" id="IPR011009">
    <property type="entry name" value="Kinase-like_dom_sf"/>
</dbReference>
<dbReference type="GO" id="GO:0010506">
    <property type="term" value="P:regulation of autophagy"/>
    <property type="evidence" value="ECO:0007669"/>
    <property type="project" value="InterPro"/>
</dbReference>
<dbReference type="Proteomes" id="UP000179807">
    <property type="component" value="Unassembled WGS sequence"/>
</dbReference>